<dbReference type="FunFam" id="1.10.3810.10:FF:000001">
    <property type="entry name" value="Penicillin-binding protein 1A"/>
    <property type="match status" value="1"/>
</dbReference>
<accession>A0A3N0GRC2</accession>
<name>A0A3N0GRC2_9ACTN</name>
<keyword evidence="16" id="KW-1133">Transmembrane helix</keyword>
<protein>
    <submittedName>
        <fullName evidence="18">Penicillin-binding protein</fullName>
    </submittedName>
</protein>
<dbReference type="Gene3D" id="3.30.10.20">
    <property type="match status" value="1"/>
</dbReference>
<keyword evidence="3" id="KW-0121">Carboxypeptidase</keyword>
<dbReference type="PROSITE" id="PS51178">
    <property type="entry name" value="PASTA"/>
    <property type="match status" value="1"/>
</dbReference>
<evidence type="ECO:0000256" key="1">
    <source>
        <dbReference type="ARBA" id="ARBA00007090"/>
    </source>
</evidence>
<keyword evidence="10" id="KW-0511">Multifunctional enzyme</keyword>
<dbReference type="Proteomes" id="UP000279994">
    <property type="component" value="Unassembled WGS sequence"/>
</dbReference>
<dbReference type="CDD" id="cd06577">
    <property type="entry name" value="PASTA_pknB"/>
    <property type="match status" value="1"/>
</dbReference>
<dbReference type="RefSeq" id="WP_123222818.1">
    <property type="nucleotide sequence ID" value="NZ_RJSF01000038.1"/>
</dbReference>
<dbReference type="GO" id="GO:0008360">
    <property type="term" value="P:regulation of cell shape"/>
    <property type="evidence" value="ECO:0007669"/>
    <property type="project" value="UniProtKB-KW"/>
</dbReference>
<dbReference type="InterPro" id="IPR001264">
    <property type="entry name" value="Glyco_trans_51"/>
</dbReference>
<keyword evidence="16" id="KW-0472">Membrane</keyword>
<dbReference type="InterPro" id="IPR050396">
    <property type="entry name" value="Glycosyltr_51/Transpeptidase"/>
</dbReference>
<feature type="coiled-coil region" evidence="14">
    <location>
        <begin position="143"/>
        <end position="180"/>
    </location>
</feature>
<evidence type="ECO:0000256" key="8">
    <source>
        <dbReference type="ARBA" id="ARBA00022960"/>
    </source>
</evidence>
<evidence type="ECO:0000256" key="13">
    <source>
        <dbReference type="ARBA" id="ARBA00049902"/>
    </source>
</evidence>
<keyword evidence="9" id="KW-0573">Peptidoglycan synthesis</keyword>
<evidence type="ECO:0000256" key="2">
    <source>
        <dbReference type="ARBA" id="ARBA00007739"/>
    </source>
</evidence>
<feature type="compositionally biased region" description="Gly residues" evidence="15">
    <location>
        <begin position="778"/>
        <end position="792"/>
    </location>
</feature>
<dbReference type="InterPro" id="IPR001460">
    <property type="entry name" value="PCN-bd_Tpept"/>
</dbReference>
<dbReference type="GO" id="GO:0008955">
    <property type="term" value="F:peptidoglycan glycosyltransferase activity"/>
    <property type="evidence" value="ECO:0007669"/>
    <property type="project" value="UniProtKB-EC"/>
</dbReference>
<reference evidence="18 19" key="1">
    <citation type="submission" date="2018-11" db="EMBL/GenBank/DDBJ databases">
        <authorList>
            <person name="Li F."/>
        </authorList>
    </citation>
    <scope>NUCLEOTIDE SEQUENCE [LARGE SCALE GENOMIC DNA]</scope>
    <source>
        <strain evidence="18 19">Gsoil 818</strain>
    </source>
</reference>
<keyword evidence="16" id="KW-0812">Transmembrane</keyword>
<dbReference type="Pfam" id="PF03793">
    <property type="entry name" value="PASTA"/>
    <property type="match status" value="1"/>
</dbReference>
<dbReference type="GO" id="GO:0008658">
    <property type="term" value="F:penicillin binding"/>
    <property type="evidence" value="ECO:0007669"/>
    <property type="project" value="InterPro"/>
</dbReference>
<keyword evidence="14" id="KW-0175">Coiled coil</keyword>
<evidence type="ECO:0000259" key="17">
    <source>
        <dbReference type="PROSITE" id="PS51178"/>
    </source>
</evidence>
<keyword evidence="5" id="KW-0328">Glycosyltransferase</keyword>
<dbReference type="GO" id="GO:0009252">
    <property type="term" value="P:peptidoglycan biosynthetic process"/>
    <property type="evidence" value="ECO:0007669"/>
    <property type="project" value="UniProtKB-KW"/>
</dbReference>
<dbReference type="Pfam" id="PF00905">
    <property type="entry name" value="Transpeptidase"/>
    <property type="match status" value="1"/>
</dbReference>
<comment type="similarity">
    <text evidence="2">In the N-terminal section; belongs to the glycosyltransferase 51 family.</text>
</comment>
<evidence type="ECO:0000256" key="10">
    <source>
        <dbReference type="ARBA" id="ARBA00023268"/>
    </source>
</evidence>
<evidence type="ECO:0000256" key="4">
    <source>
        <dbReference type="ARBA" id="ARBA00022670"/>
    </source>
</evidence>
<evidence type="ECO:0000313" key="18">
    <source>
        <dbReference type="EMBL" id="RNM14650.1"/>
    </source>
</evidence>
<dbReference type="EMBL" id="RJSF01000038">
    <property type="protein sequence ID" value="RNM14650.1"/>
    <property type="molecule type" value="Genomic_DNA"/>
</dbReference>
<dbReference type="SUPFAM" id="SSF56601">
    <property type="entry name" value="beta-lactamase/transpeptidase-like"/>
    <property type="match status" value="1"/>
</dbReference>
<dbReference type="SUPFAM" id="SSF53955">
    <property type="entry name" value="Lysozyme-like"/>
    <property type="match status" value="1"/>
</dbReference>
<feature type="region of interest" description="Disordered" evidence="15">
    <location>
        <begin position="755"/>
        <end position="792"/>
    </location>
</feature>
<evidence type="ECO:0000256" key="6">
    <source>
        <dbReference type="ARBA" id="ARBA00022679"/>
    </source>
</evidence>
<dbReference type="PANTHER" id="PTHR32282">
    <property type="entry name" value="BINDING PROTEIN TRANSPEPTIDASE, PUTATIVE-RELATED"/>
    <property type="match status" value="1"/>
</dbReference>
<dbReference type="GO" id="GO:0009002">
    <property type="term" value="F:serine-type D-Ala-D-Ala carboxypeptidase activity"/>
    <property type="evidence" value="ECO:0007669"/>
    <property type="project" value="UniProtKB-EC"/>
</dbReference>
<dbReference type="Gene3D" id="3.40.710.10">
    <property type="entry name" value="DD-peptidase/beta-lactamase superfamily"/>
    <property type="match status" value="1"/>
</dbReference>
<dbReference type="Pfam" id="PF00912">
    <property type="entry name" value="Transgly"/>
    <property type="match status" value="1"/>
</dbReference>
<comment type="similarity">
    <text evidence="1">In the C-terminal section; belongs to the transpeptidase family.</text>
</comment>
<comment type="catalytic activity">
    <reaction evidence="13">
        <text>[GlcNAc-(1-&gt;4)-Mur2Ac(oyl-L-Ala-gamma-D-Glu-L-Lys-D-Ala-D-Ala)](n)-di-trans,octa-cis-undecaprenyl diphosphate + beta-D-GlcNAc-(1-&gt;4)-Mur2Ac(oyl-L-Ala-gamma-D-Glu-L-Lys-D-Ala-D-Ala)-di-trans,octa-cis-undecaprenyl diphosphate = [GlcNAc-(1-&gt;4)-Mur2Ac(oyl-L-Ala-gamma-D-Glu-L-Lys-D-Ala-D-Ala)](n+1)-di-trans,octa-cis-undecaprenyl diphosphate + di-trans,octa-cis-undecaprenyl diphosphate + H(+)</text>
        <dbReference type="Rhea" id="RHEA:23708"/>
        <dbReference type="Rhea" id="RHEA-COMP:9602"/>
        <dbReference type="Rhea" id="RHEA-COMP:9603"/>
        <dbReference type="ChEBI" id="CHEBI:15378"/>
        <dbReference type="ChEBI" id="CHEBI:58405"/>
        <dbReference type="ChEBI" id="CHEBI:60033"/>
        <dbReference type="ChEBI" id="CHEBI:78435"/>
        <dbReference type="EC" id="2.4.99.28"/>
    </reaction>
</comment>
<dbReference type="PANTHER" id="PTHR32282:SF33">
    <property type="entry name" value="PEPTIDOGLYCAN GLYCOSYLTRANSFERASE"/>
    <property type="match status" value="1"/>
</dbReference>
<feature type="domain" description="PASTA" evidence="17">
    <location>
        <begin position="688"/>
        <end position="754"/>
    </location>
</feature>
<evidence type="ECO:0000256" key="15">
    <source>
        <dbReference type="SAM" id="MobiDB-lite"/>
    </source>
</evidence>
<gene>
    <name evidence="18" type="ORF">EFL26_10325</name>
</gene>
<organism evidence="18 19">
    <name type="scientific">Nocardioides pocheonensis</name>
    <dbReference type="NCBI Taxonomy" id="661485"/>
    <lineage>
        <taxon>Bacteria</taxon>
        <taxon>Bacillati</taxon>
        <taxon>Actinomycetota</taxon>
        <taxon>Actinomycetes</taxon>
        <taxon>Propionibacteriales</taxon>
        <taxon>Nocardioidaceae</taxon>
        <taxon>Nocardioides</taxon>
    </lineage>
</organism>
<dbReference type="SMART" id="SM00740">
    <property type="entry name" value="PASTA"/>
    <property type="match status" value="1"/>
</dbReference>
<evidence type="ECO:0000256" key="12">
    <source>
        <dbReference type="ARBA" id="ARBA00034000"/>
    </source>
</evidence>
<evidence type="ECO:0000256" key="7">
    <source>
        <dbReference type="ARBA" id="ARBA00022801"/>
    </source>
</evidence>
<dbReference type="InterPro" id="IPR005543">
    <property type="entry name" value="PASTA_dom"/>
</dbReference>
<keyword evidence="19" id="KW-1185">Reference proteome</keyword>
<dbReference type="AlphaFoldDB" id="A0A3N0GRC2"/>
<comment type="caution">
    <text evidence="18">The sequence shown here is derived from an EMBL/GenBank/DDBJ whole genome shotgun (WGS) entry which is preliminary data.</text>
</comment>
<dbReference type="InterPro" id="IPR012338">
    <property type="entry name" value="Beta-lactam/transpept-like"/>
</dbReference>
<dbReference type="Gene3D" id="1.10.3810.10">
    <property type="entry name" value="Biosynthetic peptidoglycan transglycosylase-like"/>
    <property type="match status" value="1"/>
</dbReference>
<dbReference type="InterPro" id="IPR023346">
    <property type="entry name" value="Lysozyme-like_dom_sf"/>
</dbReference>
<dbReference type="GO" id="GO:0006508">
    <property type="term" value="P:proteolysis"/>
    <property type="evidence" value="ECO:0007669"/>
    <property type="project" value="UniProtKB-KW"/>
</dbReference>
<evidence type="ECO:0000256" key="11">
    <source>
        <dbReference type="ARBA" id="ARBA00023316"/>
    </source>
</evidence>
<keyword evidence="7" id="KW-0378">Hydrolase</keyword>
<keyword evidence="8" id="KW-0133">Cell shape</keyword>
<dbReference type="OrthoDB" id="9766909at2"/>
<sequence>MPRPRAKSLTYGSVTSQVVVLVALSAVMGVLVAGLVIPFAGALGFGTKAVSKSMKNFPIKVAPEPLAQRTRLLDAHGHLIATFYDQNRVYVPLDKIAPIMRKAVVDIEDARFYQHGALDVKGTIRAFLKNQASSGVTQGGSSITQQLAKMTQLNQAKNKKEQEAATADTYKRKLQELRLAVAFEKNYSKDWILERYLNIAYFGDGTYGIQSASRHYFSKDASELTTAEAALLGGLVKNPVGYDPTTFPDRALSRRNTVLNRMAAAGDISQAEADQLAATDLGLKVSPSRNGCLGSKAAFFCDYVRRYLLADPSLGKTVQDRQTLLNSGGLTIKTTLDLRFQEAADRATAAHVKPTDQAIGALAMVEPGTGDVRAISQSRPMGRKKKKGETFLNYVVDSKYGDSNGFQAGSTFKLFTLAAALEQGLPTSTRFNSPQTMHIPQNEYQTCDGPYPNTAPWDVNNSTGTGNFDMYKGMQQSVNTYFAQLEKKTGLCKPFQLAKAMGVDLGSPATEMVPSFTLGVADVSPLEMAGAYATVAARGLHCDNRPVTRILNADGRVFKTYAKKCQQVMQQNTADTINDILKGVMAPGGFGAGLVLDKPSAGKTGTRSENKAVWFDGYTPALATASMIAGANQDGQPITLNGQTVGGAYIATAHGSTTAGPMWADAMRAIQDLLPDLNFVTPIKIQSSPNLTVVPNVVGMTPQDAQKTLQDAGFTVTTVGQAYSDVPVGLVAQTSPAGGSTTYAGSTISLYTSAGPAPVAPPATQTPPGGTTQPSPGPGNGNGNGHGPGPGH</sequence>
<evidence type="ECO:0000256" key="3">
    <source>
        <dbReference type="ARBA" id="ARBA00022645"/>
    </source>
</evidence>
<dbReference type="GO" id="GO:0071555">
    <property type="term" value="P:cell wall organization"/>
    <property type="evidence" value="ECO:0007669"/>
    <property type="project" value="UniProtKB-KW"/>
</dbReference>
<feature type="transmembrane region" description="Helical" evidence="16">
    <location>
        <begin position="20"/>
        <end position="45"/>
    </location>
</feature>
<comment type="catalytic activity">
    <reaction evidence="12">
        <text>Preferential cleavage: (Ac)2-L-Lys-D-Ala-|-D-Ala. Also transpeptidation of peptidyl-alanyl moieties that are N-acyl substituents of D-alanine.</text>
        <dbReference type="EC" id="3.4.16.4"/>
    </reaction>
</comment>
<keyword evidence="11" id="KW-0961">Cell wall biogenesis/degradation</keyword>
<evidence type="ECO:0000256" key="5">
    <source>
        <dbReference type="ARBA" id="ARBA00022676"/>
    </source>
</evidence>
<dbReference type="GO" id="GO:0030288">
    <property type="term" value="C:outer membrane-bounded periplasmic space"/>
    <property type="evidence" value="ECO:0007669"/>
    <property type="project" value="TreeGrafter"/>
</dbReference>
<evidence type="ECO:0000256" key="9">
    <source>
        <dbReference type="ARBA" id="ARBA00022984"/>
    </source>
</evidence>
<proteinExistence type="inferred from homology"/>
<evidence type="ECO:0000313" key="19">
    <source>
        <dbReference type="Proteomes" id="UP000279994"/>
    </source>
</evidence>
<evidence type="ECO:0000256" key="16">
    <source>
        <dbReference type="SAM" id="Phobius"/>
    </source>
</evidence>
<keyword evidence="6" id="KW-0808">Transferase</keyword>
<evidence type="ECO:0000256" key="14">
    <source>
        <dbReference type="SAM" id="Coils"/>
    </source>
</evidence>
<keyword evidence="4" id="KW-0645">Protease</keyword>
<dbReference type="InterPro" id="IPR036950">
    <property type="entry name" value="PBP_transglycosylase"/>
</dbReference>